<dbReference type="InterPro" id="IPR040758">
    <property type="entry name" value="PrmC_N"/>
</dbReference>
<evidence type="ECO:0000259" key="7">
    <source>
        <dbReference type="Pfam" id="PF17827"/>
    </source>
</evidence>
<comment type="function">
    <text evidence="5">Methylates the class 1 translation termination release factors RF1/PrfA and RF2/PrfB on the glutamine residue of the universally conserved GGQ motif.</text>
</comment>
<organism evidence="8 9">
    <name type="scientific">Hydrogenophaga palleronii</name>
    <dbReference type="NCBI Taxonomy" id="65655"/>
    <lineage>
        <taxon>Bacteria</taxon>
        <taxon>Pseudomonadati</taxon>
        <taxon>Pseudomonadota</taxon>
        <taxon>Betaproteobacteria</taxon>
        <taxon>Burkholderiales</taxon>
        <taxon>Comamonadaceae</taxon>
        <taxon>Hydrogenophaga</taxon>
    </lineage>
</organism>
<protein>
    <recommendedName>
        <fullName evidence="5">Release factor glutamine methyltransferase</fullName>
        <shortName evidence="5">RF MTase</shortName>
        <ecNumber evidence="5">2.1.1.297</ecNumber>
    </recommendedName>
    <alternativeName>
        <fullName evidence="5">N5-glutamine methyltransferase PrmC</fullName>
    </alternativeName>
    <alternativeName>
        <fullName evidence="5">Protein-(glutamine-N5) MTase PrmC</fullName>
    </alternativeName>
    <alternativeName>
        <fullName evidence="5">Protein-glutamine N-methyltransferase PrmC</fullName>
    </alternativeName>
</protein>
<dbReference type="Gene3D" id="1.10.8.10">
    <property type="entry name" value="DNA helicase RuvA subunit, C-terminal domain"/>
    <property type="match status" value="1"/>
</dbReference>
<keyword evidence="3 5" id="KW-0949">S-adenosyl-L-methionine</keyword>
<proteinExistence type="inferred from homology"/>
<feature type="domain" description="Methyltransferase small" evidence="6">
    <location>
        <begin position="116"/>
        <end position="195"/>
    </location>
</feature>
<dbReference type="GO" id="GO:0032259">
    <property type="term" value="P:methylation"/>
    <property type="evidence" value="ECO:0007669"/>
    <property type="project" value="UniProtKB-KW"/>
</dbReference>
<dbReference type="SUPFAM" id="SSF53335">
    <property type="entry name" value="S-adenosyl-L-methionine-dependent methyltransferases"/>
    <property type="match status" value="1"/>
</dbReference>
<feature type="binding site" evidence="5">
    <location>
        <position position="145"/>
    </location>
    <ligand>
        <name>S-adenosyl-L-methionine</name>
        <dbReference type="ChEBI" id="CHEBI:59789"/>
    </ligand>
</feature>
<feature type="binding site" evidence="5">
    <location>
        <position position="187"/>
    </location>
    <ligand>
        <name>S-adenosyl-L-methionine</name>
        <dbReference type="ChEBI" id="CHEBI:59789"/>
    </ligand>
</feature>
<reference evidence="8 9" key="1">
    <citation type="submission" date="2023-07" db="EMBL/GenBank/DDBJ databases">
        <title>Sorghum-associated microbial communities from plants grown in Nebraska, USA.</title>
        <authorList>
            <person name="Schachtman D."/>
        </authorList>
    </citation>
    <scope>NUCLEOTIDE SEQUENCE [LARGE SCALE GENOMIC DNA]</scope>
    <source>
        <strain evidence="8 9">4249</strain>
    </source>
</reference>
<dbReference type="NCBIfam" id="TIGR03534">
    <property type="entry name" value="RF_mod_PrmC"/>
    <property type="match status" value="1"/>
</dbReference>
<evidence type="ECO:0000256" key="3">
    <source>
        <dbReference type="ARBA" id="ARBA00022691"/>
    </source>
</evidence>
<feature type="binding site" evidence="5">
    <location>
        <begin position="187"/>
        <end position="190"/>
    </location>
    <ligand>
        <name>substrate</name>
    </ligand>
</feature>
<dbReference type="EC" id="2.1.1.297" evidence="5"/>
<dbReference type="InterPro" id="IPR002052">
    <property type="entry name" value="DNA_methylase_N6_adenine_CS"/>
</dbReference>
<dbReference type="GO" id="GO:0102559">
    <property type="term" value="F:peptide chain release factor N(5)-glutamine methyltransferase activity"/>
    <property type="evidence" value="ECO:0007669"/>
    <property type="project" value="UniProtKB-EC"/>
</dbReference>
<dbReference type="InterPro" id="IPR050320">
    <property type="entry name" value="N5-glutamine_MTase"/>
</dbReference>
<dbReference type="InterPro" id="IPR007848">
    <property type="entry name" value="Small_mtfrase_dom"/>
</dbReference>
<evidence type="ECO:0000259" key="6">
    <source>
        <dbReference type="Pfam" id="PF05175"/>
    </source>
</evidence>
<keyword evidence="9" id="KW-1185">Reference proteome</keyword>
<dbReference type="NCBIfam" id="TIGR00536">
    <property type="entry name" value="hemK_fam"/>
    <property type="match status" value="1"/>
</dbReference>
<evidence type="ECO:0000256" key="5">
    <source>
        <dbReference type="HAMAP-Rule" id="MF_02126"/>
    </source>
</evidence>
<dbReference type="CDD" id="cd02440">
    <property type="entry name" value="AdoMet_MTases"/>
    <property type="match status" value="1"/>
</dbReference>
<dbReference type="Proteomes" id="UP001265700">
    <property type="component" value="Unassembled WGS sequence"/>
</dbReference>
<comment type="caution">
    <text evidence="8">The sequence shown here is derived from an EMBL/GenBank/DDBJ whole genome shotgun (WGS) entry which is preliminary data.</text>
</comment>
<accession>A0ABU1WPG7</accession>
<dbReference type="Gene3D" id="3.40.50.150">
    <property type="entry name" value="Vaccinia Virus protein VP39"/>
    <property type="match status" value="1"/>
</dbReference>
<feature type="binding site" evidence="5">
    <location>
        <position position="172"/>
    </location>
    <ligand>
        <name>S-adenosyl-L-methionine</name>
        <dbReference type="ChEBI" id="CHEBI:59789"/>
    </ligand>
</feature>
<dbReference type="InterPro" id="IPR029063">
    <property type="entry name" value="SAM-dependent_MTases_sf"/>
</dbReference>
<evidence type="ECO:0000313" key="9">
    <source>
        <dbReference type="Proteomes" id="UP001265700"/>
    </source>
</evidence>
<keyword evidence="2 5" id="KW-0808">Transferase</keyword>
<evidence type="ECO:0000313" key="8">
    <source>
        <dbReference type="EMBL" id="MDR7151109.1"/>
    </source>
</evidence>
<comment type="similarity">
    <text evidence="5">Belongs to the protein N5-glutamine methyltransferase family. PrmC subfamily.</text>
</comment>
<keyword evidence="1 5" id="KW-0489">Methyltransferase</keyword>
<evidence type="ECO:0000256" key="1">
    <source>
        <dbReference type="ARBA" id="ARBA00022603"/>
    </source>
</evidence>
<dbReference type="Pfam" id="PF17827">
    <property type="entry name" value="PrmC_N"/>
    <property type="match status" value="1"/>
</dbReference>
<dbReference type="PANTHER" id="PTHR18895">
    <property type="entry name" value="HEMK METHYLTRANSFERASE"/>
    <property type="match status" value="1"/>
</dbReference>
<name>A0ABU1WPG7_9BURK</name>
<sequence>MMLADALRQAAVADLDRLDAQMLLLFSLGRDPNARAWLAAHDDQPLSEEQQVRFEQLCQRRLQGEPLPYLTGTKEFFGLPLKVDRRVLVPRPDTETLVQWAMDLVDTIAPSRSAPVRTLDLGTGSGAIALALKSSRPLTQSWATDASPDALAVAQANAEALGLTVSFRHGHWLAAVTGEHFDLIFSNPPYIETNDPHLAQLQHEPLSALVSGPDGLDDLRHLADEAPRFLVPGGWLLLEHGHDQAQRVRALLERAGFDAVASRTDLAGIERCSGGRWLER</sequence>
<gene>
    <name evidence="5" type="primary">prmC</name>
    <name evidence="8" type="ORF">J2W49_003082</name>
</gene>
<dbReference type="InterPro" id="IPR004556">
    <property type="entry name" value="HemK-like"/>
</dbReference>
<feature type="domain" description="Release factor glutamine methyltransferase N-terminal" evidence="7">
    <location>
        <begin position="5"/>
        <end position="72"/>
    </location>
</feature>
<dbReference type="PANTHER" id="PTHR18895:SF74">
    <property type="entry name" value="MTRF1L RELEASE FACTOR GLUTAMINE METHYLTRANSFERASE"/>
    <property type="match status" value="1"/>
</dbReference>
<evidence type="ECO:0000256" key="2">
    <source>
        <dbReference type="ARBA" id="ARBA00022679"/>
    </source>
</evidence>
<dbReference type="Pfam" id="PF05175">
    <property type="entry name" value="MTS"/>
    <property type="match status" value="1"/>
</dbReference>
<dbReference type="InterPro" id="IPR019874">
    <property type="entry name" value="RF_methyltr_PrmC"/>
</dbReference>
<dbReference type="RefSeq" id="WP_310317829.1">
    <property type="nucleotide sequence ID" value="NZ_JAVDWU010000006.1"/>
</dbReference>
<dbReference type="PROSITE" id="PS00092">
    <property type="entry name" value="N6_MTASE"/>
    <property type="match status" value="1"/>
</dbReference>
<feature type="binding site" evidence="5">
    <location>
        <begin position="122"/>
        <end position="126"/>
    </location>
    <ligand>
        <name>S-adenosyl-L-methionine</name>
        <dbReference type="ChEBI" id="CHEBI:59789"/>
    </ligand>
</feature>
<comment type="catalytic activity">
    <reaction evidence="4 5">
        <text>L-glutaminyl-[peptide chain release factor] + S-adenosyl-L-methionine = N(5)-methyl-L-glutaminyl-[peptide chain release factor] + S-adenosyl-L-homocysteine + H(+)</text>
        <dbReference type="Rhea" id="RHEA:42896"/>
        <dbReference type="Rhea" id="RHEA-COMP:10271"/>
        <dbReference type="Rhea" id="RHEA-COMP:10272"/>
        <dbReference type="ChEBI" id="CHEBI:15378"/>
        <dbReference type="ChEBI" id="CHEBI:30011"/>
        <dbReference type="ChEBI" id="CHEBI:57856"/>
        <dbReference type="ChEBI" id="CHEBI:59789"/>
        <dbReference type="ChEBI" id="CHEBI:61891"/>
        <dbReference type="EC" id="2.1.1.297"/>
    </reaction>
</comment>
<dbReference type="HAMAP" id="MF_02126">
    <property type="entry name" value="RF_methyltr_PrmC"/>
    <property type="match status" value="1"/>
</dbReference>
<dbReference type="EMBL" id="JAVDWU010000006">
    <property type="protein sequence ID" value="MDR7151109.1"/>
    <property type="molecule type" value="Genomic_DNA"/>
</dbReference>
<evidence type="ECO:0000256" key="4">
    <source>
        <dbReference type="ARBA" id="ARBA00048391"/>
    </source>
</evidence>